<sequence length="272" mass="31613">MKYPIFKFICISLLLINCSKNESNIEPIPENIETEQNCLIEEIRFATSKYKYIYNNNNELHQIINTYNDNPTTYYVNKIANDSIEVGLIFADLSQDLPTLSAKYNGEKLIQLKRFYNPSTANIFSIEYTENKITVRQDYSNGISYQNISYADYFMDQNGNVSSIKLYVYDNNSPNNFTLYNEASYTYDNGNNPWKGVIYPTFLCQNLPNPMLFSQNNTLSETNNNTGTTNYYSYNYDENNLTTKGIDKYPYNVCSSAVTLDEYYTYTNCYGY</sequence>
<comment type="caution">
    <text evidence="1">The sequence shown here is derived from an EMBL/GenBank/DDBJ whole genome shotgun (WGS) entry which is preliminary data.</text>
</comment>
<proteinExistence type="predicted"/>
<organism evidence="1 2">
    <name type="scientific">Flaviramulus multivorans</name>
    <dbReference type="NCBI Taxonomy" id="1304750"/>
    <lineage>
        <taxon>Bacteria</taxon>
        <taxon>Pseudomonadati</taxon>
        <taxon>Bacteroidota</taxon>
        <taxon>Flavobacteriia</taxon>
        <taxon>Flavobacteriales</taxon>
        <taxon>Flavobacteriaceae</taxon>
        <taxon>Flaviramulus</taxon>
    </lineage>
</organism>
<evidence type="ECO:0008006" key="3">
    <source>
        <dbReference type="Google" id="ProtNLM"/>
    </source>
</evidence>
<gene>
    <name evidence="1" type="ORF">L3X39_04885</name>
</gene>
<keyword evidence="2" id="KW-1185">Reference proteome</keyword>
<dbReference type="EMBL" id="JAKKDV010000002">
    <property type="protein sequence ID" value="MCF7559964.1"/>
    <property type="molecule type" value="Genomic_DNA"/>
</dbReference>
<reference evidence="1 2" key="1">
    <citation type="submission" date="2022-01" db="EMBL/GenBank/DDBJ databases">
        <title>Draft genome sequence of Sabulilitoribacter multivorans KCTC 32326.</title>
        <authorList>
            <person name="Oh J.-S."/>
        </authorList>
    </citation>
    <scope>NUCLEOTIDE SEQUENCE [LARGE SCALE GENOMIC DNA]</scope>
    <source>
        <strain evidence="1 2">M-M16</strain>
    </source>
</reference>
<dbReference type="Proteomes" id="UP001200022">
    <property type="component" value="Unassembled WGS sequence"/>
</dbReference>
<evidence type="ECO:0000313" key="2">
    <source>
        <dbReference type="Proteomes" id="UP001200022"/>
    </source>
</evidence>
<accession>A0ABS9IGV9</accession>
<protein>
    <recommendedName>
        <fullName evidence="3">YD repeat-containing protein</fullName>
    </recommendedName>
</protein>
<name>A0ABS9IGV9_9FLAO</name>
<dbReference type="RefSeq" id="WP_237230649.1">
    <property type="nucleotide sequence ID" value="NZ_JAKKDV010000002.1"/>
</dbReference>
<evidence type="ECO:0000313" key="1">
    <source>
        <dbReference type="EMBL" id="MCF7559964.1"/>
    </source>
</evidence>